<reference evidence="2 3" key="1">
    <citation type="submission" date="2018-06" db="EMBL/GenBank/DDBJ databases">
        <title>Genome Sequence of the Brown Rot Fungal Pathogen Monilinia fructigena.</title>
        <authorList>
            <person name="Landi L."/>
            <person name="De Miccolis Angelini R.M."/>
            <person name="Pollastro S."/>
            <person name="Abate D."/>
            <person name="Faretra F."/>
            <person name="Romanazzi G."/>
        </authorList>
    </citation>
    <scope>NUCLEOTIDE SEQUENCE [LARGE SCALE GENOMIC DNA]</scope>
    <source>
        <strain evidence="2 3">Mfrg269</strain>
    </source>
</reference>
<feature type="compositionally biased region" description="Low complexity" evidence="1">
    <location>
        <begin position="1"/>
        <end position="35"/>
    </location>
</feature>
<dbReference type="Proteomes" id="UP000249056">
    <property type="component" value="Unassembled WGS sequence"/>
</dbReference>
<name>A0A395J5C5_9HELO</name>
<dbReference type="AlphaFoldDB" id="A0A395J5C5"/>
<organism evidence="2 3">
    <name type="scientific">Monilinia fructigena</name>
    <dbReference type="NCBI Taxonomy" id="38457"/>
    <lineage>
        <taxon>Eukaryota</taxon>
        <taxon>Fungi</taxon>
        <taxon>Dikarya</taxon>
        <taxon>Ascomycota</taxon>
        <taxon>Pezizomycotina</taxon>
        <taxon>Leotiomycetes</taxon>
        <taxon>Helotiales</taxon>
        <taxon>Sclerotiniaceae</taxon>
        <taxon>Monilinia</taxon>
    </lineage>
</organism>
<protein>
    <submittedName>
        <fullName evidence="2">Uncharacterized protein</fullName>
    </submittedName>
</protein>
<feature type="region of interest" description="Disordered" evidence="1">
    <location>
        <begin position="1"/>
        <end position="82"/>
    </location>
</feature>
<gene>
    <name evidence="2" type="ORF">DID88_008306</name>
</gene>
<comment type="caution">
    <text evidence="2">The sequence shown here is derived from an EMBL/GenBank/DDBJ whole genome shotgun (WGS) entry which is preliminary data.</text>
</comment>
<keyword evidence="3" id="KW-1185">Reference proteome</keyword>
<evidence type="ECO:0000313" key="3">
    <source>
        <dbReference type="Proteomes" id="UP000249056"/>
    </source>
</evidence>
<dbReference type="OrthoDB" id="10264738at2759"/>
<evidence type="ECO:0000313" key="2">
    <source>
        <dbReference type="EMBL" id="RAL67551.1"/>
    </source>
</evidence>
<evidence type="ECO:0000256" key="1">
    <source>
        <dbReference type="SAM" id="MobiDB-lite"/>
    </source>
</evidence>
<dbReference type="EMBL" id="QKRW01000003">
    <property type="protein sequence ID" value="RAL67551.1"/>
    <property type="molecule type" value="Genomic_DNA"/>
</dbReference>
<accession>A0A395J5C5</accession>
<sequence length="82" mass="8007">MFGSSSSSSPPKESAASTTPTTTTSSEPTTDSSAAVNNQGDASTALRALDGESGTSEKRSGNGSPPGRAIPGDGSGEKKTSE</sequence>
<proteinExistence type="predicted"/>